<dbReference type="PANTHER" id="PTHR38098">
    <property type="entry name" value="LPS-ASSEMBLY LIPOPROTEIN LPTE"/>
    <property type="match status" value="1"/>
</dbReference>
<dbReference type="GO" id="GO:0009279">
    <property type="term" value="C:cell outer membrane"/>
    <property type="evidence" value="ECO:0007669"/>
    <property type="project" value="UniProtKB-UniRule"/>
</dbReference>
<dbReference type="GO" id="GO:0001530">
    <property type="term" value="F:lipopolysaccharide binding"/>
    <property type="evidence" value="ECO:0007669"/>
    <property type="project" value="TreeGrafter"/>
</dbReference>
<dbReference type="Proteomes" id="UP000006334">
    <property type="component" value="Unassembled WGS sequence"/>
</dbReference>
<dbReference type="Gene3D" id="3.30.160.150">
    <property type="entry name" value="Lipoprotein like domain"/>
    <property type="match status" value="1"/>
</dbReference>
<evidence type="ECO:0000256" key="1">
    <source>
        <dbReference type="ARBA" id="ARBA00022729"/>
    </source>
</evidence>
<evidence type="ECO:0000256" key="5">
    <source>
        <dbReference type="ARBA" id="ARBA00023288"/>
    </source>
</evidence>
<comment type="caution">
    <text evidence="7">The sequence shown here is derived from an EMBL/GenBank/DDBJ whole genome shotgun (WGS) entry which is preliminary data.</text>
</comment>
<proteinExistence type="inferred from homology"/>
<keyword evidence="4 6" id="KW-0998">Cell outer membrane</keyword>
<dbReference type="PANTHER" id="PTHR38098:SF1">
    <property type="entry name" value="LPS-ASSEMBLY LIPOPROTEIN LPTE"/>
    <property type="match status" value="1"/>
</dbReference>
<gene>
    <name evidence="6" type="primary">lptE</name>
    <name evidence="7" type="ORF">GLIP_2292</name>
</gene>
<evidence type="ECO:0000256" key="3">
    <source>
        <dbReference type="ARBA" id="ARBA00023139"/>
    </source>
</evidence>
<dbReference type="OrthoDB" id="5801564at2"/>
<protein>
    <recommendedName>
        <fullName evidence="6">LPS-assembly lipoprotein LptE</fullName>
    </recommendedName>
</protein>
<comment type="function">
    <text evidence="6">Together with LptD, is involved in the assembly of lipopolysaccharide (LPS) at the surface of the outer membrane. Required for the proper assembly of LptD. Binds LPS and may serve as the LPS recognition site at the outer membrane.</text>
</comment>
<keyword evidence="2 6" id="KW-0472">Membrane</keyword>
<dbReference type="eggNOG" id="COG2980">
    <property type="taxonomic scope" value="Bacteria"/>
</dbReference>
<dbReference type="RefSeq" id="WP_008844735.1">
    <property type="nucleotide sequence ID" value="NZ_BAEN01000041.1"/>
</dbReference>
<sequence>MTKLSLRLCILLMVTLGLNACGFKLRSAQPLPNGIEQVYLSGAQQYSPLKRAVKEYFDIYQIPYVDNIPVAQKDSTIAIFLYPDTLERRLLSLFNTGQVAEYELVLTIRFQVIFPGKEAQMVEFDVTREYQDDPDAILAKSRELELVLKELRKQAADRIVRMLPSLDDREV</sequence>
<reference evidence="7 8" key="1">
    <citation type="journal article" date="2017" name="Antonie Van Leeuwenhoek">
        <title>Rhizobium rhizosphaerae sp. nov., a novel species isolated from rice rhizosphere.</title>
        <authorList>
            <person name="Zhao J.J."/>
            <person name="Zhang J."/>
            <person name="Zhang R.J."/>
            <person name="Zhang C.W."/>
            <person name="Yin H.Q."/>
            <person name="Zhang X.X."/>
        </authorList>
    </citation>
    <scope>NUCLEOTIDE SEQUENCE [LARGE SCALE GENOMIC DNA]</scope>
    <source>
        <strain evidence="7 8">E3</strain>
    </source>
</reference>
<evidence type="ECO:0000256" key="6">
    <source>
        <dbReference type="HAMAP-Rule" id="MF_01186"/>
    </source>
</evidence>
<dbReference type="InterPro" id="IPR007485">
    <property type="entry name" value="LPS_assembly_LptE"/>
</dbReference>
<accession>K6X2Q6</accession>
<comment type="similarity">
    <text evidence="6">Belongs to the LptE lipoprotein family.</text>
</comment>
<dbReference type="GO" id="GO:1990351">
    <property type="term" value="C:transporter complex"/>
    <property type="evidence" value="ECO:0007669"/>
    <property type="project" value="TreeGrafter"/>
</dbReference>
<dbReference type="EMBL" id="BAEN01000041">
    <property type="protein sequence ID" value="GAC14919.1"/>
    <property type="molecule type" value="Genomic_DNA"/>
</dbReference>
<evidence type="ECO:0000313" key="8">
    <source>
        <dbReference type="Proteomes" id="UP000006334"/>
    </source>
</evidence>
<dbReference type="AlphaFoldDB" id="K6X2Q6"/>
<keyword evidence="5 7" id="KW-0449">Lipoprotein</keyword>
<evidence type="ECO:0000256" key="4">
    <source>
        <dbReference type="ARBA" id="ARBA00023237"/>
    </source>
</evidence>
<evidence type="ECO:0000313" key="7">
    <source>
        <dbReference type="EMBL" id="GAC14919.1"/>
    </source>
</evidence>
<keyword evidence="8" id="KW-1185">Reference proteome</keyword>
<keyword evidence="1" id="KW-0732">Signal</keyword>
<dbReference type="GO" id="GO:0015920">
    <property type="term" value="P:lipopolysaccharide transport"/>
    <property type="evidence" value="ECO:0007669"/>
    <property type="project" value="TreeGrafter"/>
</dbReference>
<organism evidence="7 8">
    <name type="scientific">Aliiglaciecola lipolytica E3</name>
    <dbReference type="NCBI Taxonomy" id="1127673"/>
    <lineage>
        <taxon>Bacteria</taxon>
        <taxon>Pseudomonadati</taxon>
        <taxon>Pseudomonadota</taxon>
        <taxon>Gammaproteobacteria</taxon>
        <taxon>Alteromonadales</taxon>
        <taxon>Alteromonadaceae</taxon>
        <taxon>Aliiglaciecola</taxon>
    </lineage>
</organism>
<keyword evidence="3" id="KW-0564">Palmitate</keyword>
<dbReference type="STRING" id="1127673.GLIP_2292"/>
<dbReference type="HAMAP" id="MF_01186">
    <property type="entry name" value="LPS_assembly_LptE"/>
    <property type="match status" value="1"/>
</dbReference>
<comment type="subunit">
    <text evidence="6">Component of the lipopolysaccharide transport and assembly complex. Interacts with LptD.</text>
</comment>
<dbReference type="GO" id="GO:0043165">
    <property type="term" value="P:Gram-negative-bacterium-type cell outer membrane assembly"/>
    <property type="evidence" value="ECO:0007669"/>
    <property type="project" value="UniProtKB-UniRule"/>
</dbReference>
<dbReference type="Pfam" id="PF04390">
    <property type="entry name" value="LptE"/>
    <property type="match status" value="1"/>
</dbReference>
<name>K6X2Q6_9ALTE</name>
<evidence type="ECO:0000256" key="2">
    <source>
        <dbReference type="ARBA" id="ARBA00023136"/>
    </source>
</evidence>